<evidence type="ECO:0000256" key="4">
    <source>
        <dbReference type="ARBA" id="ARBA00022827"/>
    </source>
</evidence>
<dbReference type="Proteomes" id="UP000282515">
    <property type="component" value="Unassembled WGS sequence"/>
</dbReference>
<dbReference type="InterPro" id="IPR012132">
    <property type="entry name" value="GMC_OxRdtase"/>
</dbReference>
<sequence>MADVDTFDYIIIGAGSAGGVLAARLTENPQVRVLLLEAGPEDDDDMIRIPAGFSSLFKTRWDWNYWTVPQKHLAGRRADWPRMKALGGCSSMNAMIYIRGHRDDYDAWRDEYGAEGWGYDDVLPYFIRSEGNTRLAGPFHGTDGPLRVEDRRFTHDLSHAFVESAVAAGLKRNDDFNGATQEGAGLYQVTQYRGRRWSVADAYIRPARSRPNLTVRTEAFVTRILLEGDGEPRATGVEYARGGVTERARAEAEVVLSGGAVNSPQLLMLSGIGPGAHLREHGIEVRVDSPGVGQGLQDHPVAGTLVETHGTSDLAEAQTLGNLARWQATRTGPLVSNIGEAGAFFATRDDLSAPDIQIHVAPTGFYHNGVHEPVRRMVTIAPTLVDVHSRGQLRLRSADPRWHPHIDPQYFDDRRDLDAMVAGFRRVLDIAWQGALASYLRTPFEPAVREPSDEQLVDVIERLAQTLYHPTSTCAMGTTEGSVVDPELRVYGVQGLRVVDASVMPRVVRGNTNAPTVMIAEKAADLIAEGA</sequence>
<evidence type="ECO:0000256" key="5">
    <source>
        <dbReference type="PIRSR" id="PIRSR000137-2"/>
    </source>
</evidence>
<dbReference type="Gene3D" id="3.50.50.60">
    <property type="entry name" value="FAD/NAD(P)-binding domain"/>
    <property type="match status" value="1"/>
</dbReference>
<dbReference type="RefSeq" id="WP_121794004.1">
    <property type="nucleotide sequence ID" value="NZ_RDBF01000004.1"/>
</dbReference>
<dbReference type="EMBL" id="RDBF01000004">
    <property type="protein sequence ID" value="RLV56345.1"/>
    <property type="molecule type" value="Genomic_DNA"/>
</dbReference>
<keyword evidence="3" id="KW-0285">Flavoprotein</keyword>
<proteinExistence type="inferred from homology"/>
<reference evidence="7 8" key="1">
    <citation type="submission" date="2018-10" db="EMBL/GenBank/DDBJ databases">
        <title>Aeromicrobium sp. 9W16Y-2 whole genome shotgun sequence.</title>
        <authorList>
            <person name="Li F."/>
        </authorList>
    </citation>
    <scope>NUCLEOTIDE SEQUENCE [LARGE SCALE GENOMIC DNA]</scope>
    <source>
        <strain evidence="7 8">9W16Y-2</strain>
    </source>
</reference>
<protein>
    <submittedName>
        <fullName evidence="7">Choline dehydrogenase</fullName>
    </submittedName>
</protein>
<dbReference type="GO" id="GO:0016614">
    <property type="term" value="F:oxidoreductase activity, acting on CH-OH group of donors"/>
    <property type="evidence" value="ECO:0007669"/>
    <property type="project" value="InterPro"/>
</dbReference>
<evidence type="ECO:0000256" key="3">
    <source>
        <dbReference type="ARBA" id="ARBA00022630"/>
    </source>
</evidence>
<evidence type="ECO:0000256" key="1">
    <source>
        <dbReference type="ARBA" id="ARBA00001974"/>
    </source>
</evidence>
<dbReference type="Pfam" id="PF00732">
    <property type="entry name" value="GMC_oxred_N"/>
    <property type="match status" value="1"/>
</dbReference>
<evidence type="ECO:0000256" key="2">
    <source>
        <dbReference type="ARBA" id="ARBA00010790"/>
    </source>
</evidence>
<dbReference type="GO" id="GO:0050660">
    <property type="term" value="F:flavin adenine dinucleotide binding"/>
    <property type="evidence" value="ECO:0007669"/>
    <property type="project" value="InterPro"/>
</dbReference>
<evidence type="ECO:0000259" key="6">
    <source>
        <dbReference type="PROSITE" id="PS00624"/>
    </source>
</evidence>
<dbReference type="Gene3D" id="3.30.560.10">
    <property type="entry name" value="Glucose Oxidase, domain 3"/>
    <property type="match status" value="1"/>
</dbReference>
<dbReference type="OrthoDB" id="9785276at2"/>
<dbReference type="PANTHER" id="PTHR11552:SF147">
    <property type="entry name" value="CHOLINE DEHYDROGENASE, MITOCHONDRIAL"/>
    <property type="match status" value="1"/>
</dbReference>
<dbReference type="PIRSF" id="PIRSF000137">
    <property type="entry name" value="Alcohol_oxidase"/>
    <property type="match status" value="1"/>
</dbReference>
<evidence type="ECO:0000313" key="8">
    <source>
        <dbReference type="Proteomes" id="UP000282515"/>
    </source>
</evidence>
<dbReference type="InterPro" id="IPR036188">
    <property type="entry name" value="FAD/NAD-bd_sf"/>
</dbReference>
<name>A0A3L8PLY7_9ACTN</name>
<dbReference type="InterPro" id="IPR000172">
    <property type="entry name" value="GMC_OxRdtase_N"/>
</dbReference>
<feature type="binding site" evidence="5">
    <location>
        <position position="221"/>
    </location>
    <ligand>
        <name>FAD</name>
        <dbReference type="ChEBI" id="CHEBI:57692"/>
    </ligand>
</feature>
<dbReference type="AlphaFoldDB" id="A0A3L8PLY7"/>
<dbReference type="Pfam" id="PF05199">
    <property type="entry name" value="GMC_oxred_C"/>
    <property type="match status" value="1"/>
</dbReference>
<comment type="similarity">
    <text evidence="2">Belongs to the GMC oxidoreductase family.</text>
</comment>
<keyword evidence="4 5" id="KW-0274">FAD</keyword>
<keyword evidence="8" id="KW-1185">Reference proteome</keyword>
<accession>A0A3L8PLY7</accession>
<organism evidence="7 8">
    <name type="scientific">Aeromicrobium phragmitis</name>
    <dbReference type="NCBI Taxonomy" id="2478914"/>
    <lineage>
        <taxon>Bacteria</taxon>
        <taxon>Bacillati</taxon>
        <taxon>Actinomycetota</taxon>
        <taxon>Actinomycetes</taxon>
        <taxon>Propionibacteriales</taxon>
        <taxon>Nocardioidaceae</taxon>
        <taxon>Aeromicrobium</taxon>
    </lineage>
</organism>
<feature type="domain" description="Glucose-methanol-choline oxidoreductase N-terminal" evidence="6">
    <location>
        <begin position="259"/>
        <end position="273"/>
    </location>
</feature>
<comment type="cofactor">
    <cofactor evidence="1 5">
        <name>FAD</name>
        <dbReference type="ChEBI" id="CHEBI:57692"/>
    </cofactor>
</comment>
<comment type="caution">
    <text evidence="7">The sequence shown here is derived from an EMBL/GenBank/DDBJ whole genome shotgun (WGS) entry which is preliminary data.</text>
</comment>
<dbReference type="InterPro" id="IPR007867">
    <property type="entry name" value="GMC_OxRtase_C"/>
</dbReference>
<dbReference type="SUPFAM" id="SSF54373">
    <property type="entry name" value="FAD-linked reductases, C-terminal domain"/>
    <property type="match status" value="1"/>
</dbReference>
<gene>
    <name evidence="7" type="ORF">D9V41_07950</name>
</gene>
<dbReference type="PANTHER" id="PTHR11552">
    <property type="entry name" value="GLUCOSE-METHANOL-CHOLINE GMC OXIDOREDUCTASE"/>
    <property type="match status" value="1"/>
</dbReference>
<evidence type="ECO:0000313" key="7">
    <source>
        <dbReference type="EMBL" id="RLV56345.1"/>
    </source>
</evidence>
<dbReference type="PROSITE" id="PS00624">
    <property type="entry name" value="GMC_OXRED_2"/>
    <property type="match status" value="1"/>
</dbReference>
<dbReference type="SUPFAM" id="SSF51905">
    <property type="entry name" value="FAD/NAD(P)-binding domain"/>
    <property type="match status" value="1"/>
</dbReference>